<feature type="active site" description="Nucleophile" evidence="7">
    <location>
        <position position="334"/>
    </location>
</feature>
<dbReference type="InterPro" id="IPR002586">
    <property type="entry name" value="CobQ/CobB/MinD/ParA_Nub-bd_dom"/>
</dbReference>
<dbReference type="RefSeq" id="WP_262394859.1">
    <property type="nucleotide sequence ID" value="NZ_JACRTD010000003.1"/>
</dbReference>
<dbReference type="PANTHER" id="PTHR43873">
    <property type="entry name" value="COBYRINATE A,C-DIAMIDE SYNTHASE"/>
    <property type="match status" value="1"/>
</dbReference>
<dbReference type="AlphaFoldDB" id="A0A926EMH7"/>
<dbReference type="CDD" id="cd05388">
    <property type="entry name" value="CobB_N"/>
    <property type="match status" value="1"/>
</dbReference>
<comment type="similarity">
    <text evidence="7">Belongs to the CobB/CbiA family.</text>
</comment>
<dbReference type="NCBIfam" id="NF002204">
    <property type="entry name" value="PRK01077.1"/>
    <property type="match status" value="1"/>
</dbReference>
<keyword evidence="11" id="KW-1185">Reference proteome</keyword>
<dbReference type="Pfam" id="PF01656">
    <property type="entry name" value="CbiA"/>
    <property type="match status" value="1"/>
</dbReference>
<dbReference type="GO" id="GO:0009236">
    <property type="term" value="P:cobalamin biosynthetic process"/>
    <property type="evidence" value="ECO:0007669"/>
    <property type="project" value="UniProtKB-UniRule"/>
</dbReference>
<dbReference type="HAMAP" id="MF_00027">
    <property type="entry name" value="CobB_CbiA"/>
    <property type="match status" value="1"/>
</dbReference>
<comment type="caution">
    <text evidence="10">The sequence shown here is derived from an EMBL/GenBank/DDBJ whole genome shotgun (WGS) entry which is preliminary data.</text>
</comment>
<dbReference type="PANTHER" id="PTHR43873:SF1">
    <property type="entry name" value="COBYRINATE A,C-DIAMIDE SYNTHASE"/>
    <property type="match status" value="1"/>
</dbReference>
<evidence type="ECO:0000256" key="2">
    <source>
        <dbReference type="ARBA" id="ARBA00022598"/>
    </source>
</evidence>
<keyword evidence="3 7" id="KW-0547">Nucleotide-binding</keyword>
<keyword evidence="2 7" id="KW-0436">Ligase</keyword>
<dbReference type="InterPro" id="IPR027417">
    <property type="entry name" value="P-loop_NTPase"/>
</dbReference>
<dbReference type="GO" id="GO:0042242">
    <property type="term" value="F:cobyrinic acid a,c-diamide synthase activity"/>
    <property type="evidence" value="ECO:0007669"/>
    <property type="project" value="UniProtKB-UniRule"/>
</dbReference>
<comment type="function">
    <text evidence="7">Catalyzes the ATP-dependent amidation of the two carboxylate groups at positions a and c of cobyrinate, using either L-glutamine or ammonia as the nitrogen source.</text>
</comment>
<dbReference type="InterPro" id="IPR029062">
    <property type="entry name" value="Class_I_gatase-like"/>
</dbReference>
<protein>
    <recommendedName>
        <fullName evidence="7">Cobyrinate a,c-diamide synthase</fullName>
        <ecNumber evidence="7">6.3.5.11</ecNumber>
    </recommendedName>
    <alternativeName>
        <fullName evidence="7">Cobyrinic acid a,c-diamide synthetase</fullName>
    </alternativeName>
</protein>
<dbReference type="EC" id="6.3.5.11" evidence="7"/>
<evidence type="ECO:0000256" key="7">
    <source>
        <dbReference type="HAMAP-Rule" id="MF_00027"/>
    </source>
</evidence>
<comment type="miscellaneous">
    <text evidence="7">The a and c carboxylates of cobyrinate are activated for nucleophilic attack via formation of a phosphorylated intermediate by ATP. CbiA catalyzes first the amidation of the c-carboxylate, and then that of the a-carboxylate.</text>
</comment>
<keyword evidence="6 7" id="KW-0315">Glutamine amidotransferase</keyword>
<evidence type="ECO:0000256" key="3">
    <source>
        <dbReference type="ARBA" id="ARBA00022741"/>
    </source>
</evidence>
<dbReference type="EMBL" id="JACRTD010000003">
    <property type="protein sequence ID" value="MBC8585080.1"/>
    <property type="molecule type" value="Genomic_DNA"/>
</dbReference>
<comment type="catalytic activity">
    <reaction evidence="7">
        <text>cob(II)yrinate + 2 L-glutamine + 2 ATP + 2 H2O = cob(II)yrinate a,c diamide + 2 L-glutamate + 2 ADP + 2 phosphate + 2 H(+)</text>
        <dbReference type="Rhea" id="RHEA:26289"/>
        <dbReference type="ChEBI" id="CHEBI:15377"/>
        <dbReference type="ChEBI" id="CHEBI:15378"/>
        <dbReference type="ChEBI" id="CHEBI:29985"/>
        <dbReference type="ChEBI" id="CHEBI:30616"/>
        <dbReference type="ChEBI" id="CHEBI:43474"/>
        <dbReference type="ChEBI" id="CHEBI:58359"/>
        <dbReference type="ChEBI" id="CHEBI:58537"/>
        <dbReference type="ChEBI" id="CHEBI:58894"/>
        <dbReference type="ChEBI" id="CHEBI:456216"/>
        <dbReference type="EC" id="6.3.5.11"/>
    </reaction>
</comment>
<dbReference type="Gene3D" id="3.40.50.300">
    <property type="entry name" value="P-loop containing nucleotide triphosphate hydrolases"/>
    <property type="match status" value="1"/>
</dbReference>
<sequence>MPKFNLPRIMLAAPASGCGKTTVTCALLQWMIRRGMSVSAFKCGPDYIDPMFHSQIIGAQCRNLDLFFTGEDTVRYLFQRNCAGNEIAVIEGVMGYYDGIGVSTQASSYALAKALQTPVILVINARGMALSAAAQIKGYVEFRGDSQIKGVIINNISQTVFSELKEQITKETGIEVLGYVPKMADCALQSRHLGLVTAQEVKDLKEKLDCLADQLEKTVDIPRLLEIARTAQEISYSEPFAPQTIEEPPVNIGVAKDRAFCFYYEDNLQLLRDLGARIITFSPLEDPKIPQDLDGLLLGGGYPELYACQLSENQGMLSSIKSAIESGMPTIAECGGFMYLHRCLQTSDGAVYPMADVIKENSYPKEKLGRFGYITLTAQKDNLLCNKGEQLAAHEFHYWDSTDPGHSFTAQKPQREICWDCAYTTDYFYGGYPHLYFYSNPDTARCFLKKAREYQLKNREMRKQNG</sequence>
<evidence type="ECO:0000259" key="8">
    <source>
        <dbReference type="Pfam" id="PF01656"/>
    </source>
</evidence>
<reference evidence="10" key="1">
    <citation type="submission" date="2020-08" db="EMBL/GenBank/DDBJ databases">
        <title>Genome public.</title>
        <authorList>
            <person name="Liu C."/>
            <person name="Sun Q."/>
        </authorList>
    </citation>
    <scope>NUCLEOTIDE SEQUENCE</scope>
    <source>
        <strain evidence="10">NSJ-64</strain>
    </source>
</reference>
<comment type="domain">
    <text evidence="7">Comprises of two domains. The C-terminal domain contains the binding site for glutamine and catalyzes the hydrolysis of this substrate to glutamate and ammonia. The N-terminal domain is anticipated to bind ATP and cobyrinate and catalyzes the ultimate synthesis of the diamide product. The ammonia produced via the glutaminase domain is probably translocated to the adjacent domain via a molecular tunnel, where it reacts with an activated intermediate.</text>
</comment>
<evidence type="ECO:0000256" key="6">
    <source>
        <dbReference type="ARBA" id="ARBA00022962"/>
    </source>
</evidence>
<dbReference type="Pfam" id="PF07685">
    <property type="entry name" value="GATase_3"/>
    <property type="match status" value="1"/>
</dbReference>
<comment type="cofactor">
    <cofactor evidence="1 7">
        <name>Mg(2+)</name>
        <dbReference type="ChEBI" id="CHEBI:18420"/>
    </cofactor>
</comment>
<keyword evidence="7" id="KW-0169">Cobalamin biosynthesis</keyword>
<feature type="domain" description="CobB/CobQ-like glutamine amidotransferase" evidence="9">
    <location>
        <begin position="251"/>
        <end position="439"/>
    </location>
</feature>
<dbReference type="Proteomes" id="UP000623678">
    <property type="component" value="Unassembled WGS sequence"/>
</dbReference>
<dbReference type="NCBIfam" id="TIGR00379">
    <property type="entry name" value="cobB"/>
    <property type="match status" value="1"/>
</dbReference>
<feature type="domain" description="CobQ/CobB/MinD/ParA nucleotide binding" evidence="8">
    <location>
        <begin position="9"/>
        <end position="187"/>
    </location>
</feature>
<dbReference type="Gene3D" id="3.40.50.880">
    <property type="match status" value="1"/>
</dbReference>
<evidence type="ECO:0000259" key="9">
    <source>
        <dbReference type="Pfam" id="PF07685"/>
    </source>
</evidence>
<keyword evidence="4 7" id="KW-0067">ATP-binding</keyword>
<comment type="pathway">
    <text evidence="7">Cofactor biosynthesis; adenosylcobalamin biosynthesis; cob(II)yrinate a,c-diamide from sirohydrochlorin (anaerobic route): step 10/10.</text>
</comment>
<organism evidence="10 11">
    <name type="scientific">Youxingia wuxianensis</name>
    <dbReference type="NCBI Taxonomy" id="2763678"/>
    <lineage>
        <taxon>Bacteria</taxon>
        <taxon>Bacillati</taxon>
        <taxon>Bacillota</taxon>
        <taxon>Clostridia</taxon>
        <taxon>Eubacteriales</taxon>
        <taxon>Oscillospiraceae</taxon>
        <taxon>Youxingia</taxon>
    </lineage>
</organism>
<evidence type="ECO:0000256" key="4">
    <source>
        <dbReference type="ARBA" id="ARBA00022840"/>
    </source>
</evidence>
<evidence type="ECO:0000256" key="5">
    <source>
        <dbReference type="ARBA" id="ARBA00022842"/>
    </source>
</evidence>
<dbReference type="PROSITE" id="PS51274">
    <property type="entry name" value="GATASE_COBBQ"/>
    <property type="match status" value="1"/>
</dbReference>
<name>A0A926EMH7_9FIRM</name>
<keyword evidence="5 7" id="KW-0460">Magnesium</keyword>
<evidence type="ECO:0000256" key="1">
    <source>
        <dbReference type="ARBA" id="ARBA00001946"/>
    </source>
</evidence>
<dbReference type="InterPro" id="IPR011698">
    <property type="entry name" value="GATase_3"/>
</dbReference>
<evidence type="ECO:0000313" key="10">
    <source>
        <dbReference type="EMBL" id="MBC8585080.1"/>
    </source>
</evidence>
<evidence type="ECO:0000313" key="11">
    <source>
        <dbReference type="Proteomes" id="UP000623678"/>
    </source>
</evidence>
<dbReference type="SUPFAM" id="SSF52317">
    <property type="entry name" value="Class I glutamine amidotransferase-like"/>
    <property type="match status" value="1"/>
</dbReference>
<dbReference type="InterPro" id="IPR004484">
    <property type="entry name" value="CbiA/CobB_synth"/>
</dbReference>
<accession>A0A926EMH7</accession>
<proteinExistence type="inferred from homology"/>
<gene>
    <name evidence="7" type="primary">cbiA</name>
    <name evidence="10" type="ORF">H8705_05735</name>
</gene>
<dbReference type="SUPFAM" id="SSF52540">
    <property type="entry name" value="P-loop containing nucleoside triphosphate hydrolases"/>
    <property type="match status" value="1"/>
</dbReference>
<feature type="site" description="Increases nucleophilicity of active site Cys" evidence="7">
    <location>
        <position position="434"/>
    </location>
</feature>
<dbReference type="GO" id="GO:0005524">
    <property type="term" value="F:ATP binding"/>
    <property type="evidence" value="ECO:0007669"/>
    <property type="project" value="UniProtKB-UniRule"/>
</dbReference>